<dbReference type="EMBL" id="CP050177">
    <property type="protein sequence ID" value="QIQ04327.1"/>
    <property type="molecule type" value="Genomic_DNA"/>
</dbReference>
<sequence>MPGLLWDDVKCFFDPELMGALPDVVVAGASVGGWQMVLDLVGERGWACRYSEGGVVLPLPRAEVVLSRPAGAECPELRVWPVAGMLAIFRFSAADEIDVDLREIQGQERLDAFCGFLRVLGLRLGKSVLVHSEGGECGPPALGFDVEVGRVVV</sequence>
<gene>
    <name evidence="1" type="ORF">HA039_20280</name>
</gene>
<reference evidence="1 2" key="1">
    <citation type="submission" date="2020-03" db="EMBL/GenBank/DDBJ databases">
        <title>A novel species.</title>
        <authorList>
            <person name="Gao J."/>
        </authorList>
    </citation>
    <scope>NUCLEOTIDE SEQUENCE [LARGE SCALE GENOMIC DNA]</scope>
    <source>
        <strain evidence="1 2">QMT-12</strain>
    </source>
</reference>
<keyword evidence="2" id="KW-1185">Reference proteome</keyword>
<dbReference type="KEGG" id="slia:HA039_20280"/>
<evidence type="ECO:0000313" key="1">
    <source>
        <dbReference type="EMBL" id="QIQ04327.1"/>
    </source>
</evidence>
<accession>A0A6G9H2H0</accession>
<organism evidence="1 2">
    <name type="scientific">Streptomyces liangshanensis</name>
    <dbReference type="NCBI Taxonomy" id="2717324"/>
    <lineage>
        <taxon>Bacteria</taxon>
        <taxon>Bacillati</taxon>
        <taxon>Actinomycetota</taxon>
        <taxon>Actinomycetes</taxon>
        <taxon>Kitasatosporales</taxon>
        <taxon>Streptomycetaceae</taxon>
        <taxon>Streptomyces</taxon>
    </lineage>
</organism>
<dbReference type="AlphaFoldDB" id="A0A6G9H2H0"/>
<dbReference type="Proteomes" id="UP000501179">
    <property type="component" value="Chromosome"/>
</dbReference>
<name>A0A6G9H2H0_9ACTN</name>
<proteinExistence type="predicted"/>
<dbReference type="RefSeq" id="WP_167031940.1">
    <property type="nucleotide sequence ID" value="NZ_CP050177.1"/>
</dbReference>
<evidence type="ECO:0000313" key="2">
    <source>
        <dbReference type="Proteomes" id="UP000501179"/>
    </source>
</evidence>
<protein>
    <submittedName>
        <fullName evidence="1">Uncharacterized protein</fullName>
    </submittedName>
</protein>